<evidence type="ECO:0000313" key="6">
    <source>
        <dbReference type="EMBL" id="KRH33261.1"/>
    </source>
</evidence>
<feature type="coiled-coil region" evidence="3">
    <location>
        <begin position="676"/>
        <end position="703"/>
    </location>
</feature>
<protein>
    <recommendedName>
        <fullName evidence="5">NAB domain-containing protein</fullName>
    </recommendedName>
</protein>
<feature type="region of interest" description="Disordered" evidence="4">
    <location>
        <begin position="152"/>
        <end position="171"/>
    </location>
</feature>
<organism evidence="6">
    <name type="scientific">Glycine max</name>
    <name type="common">Soybean</name>
    <name type="synonym">Glycine hispida</name>
    <dbReference type="NCBI Taxonomy" id="3847"/>
    <lineage>
        <taxon>Eukaryota</taxon>
        <taxon>Viridiplantae</taxon>
        <taxon>Streptophyta</taxon>
        <taxon>Embryophyta</taxon>
        <taxon>Tracheophyta</taxon>
        <taxon>Spermatophyta</taxon>
        <taxon>Magnoliopsida</taxon>
        <taxon>eudicotyledons</taxon>
        <taxon>Gunneridae</taxon>
        <taxon>Pentapetalae</taxon>
        <taxon>rosids</taxon>
        <taxon>fabids</taxon>
        <taxon>Fabales</taxon>
        <taxon>Fabaceae</taxon>
        <taxon>Papilionoideae</taxon>
        <taxon>50 kb inversion clade</taxon>
        <taxon>NPAAA clade</taxon>
        <taxon>indigoferoid/millettioid clade</taxon>
        <taxon>Phaseoleae</taxon>
        <taxon>Glycine</taxon>
        <taxon>Glycine subgen. Soja</taxon>
    </lineage>
</organism>
<dbReference type="InterPro" id="IPR011684">
    <property type="entry name" value="NAB"/>
</dbReference>
<dbReference type="AlphaFoldDB" id="A0A0R0HRT4"/>
<feature type="compositionally biased region" description="Basic and acidic residues" evidence="4">
    <location>
        <begin position="89"/>
        <end position="98"/>
    </location>
</feature>
<reference evidence="6 7" key="1">
    <citation type="journal article" date="2010" name="Nature">
        <title>Genome sequence of the palaeopolyploid soybean.</title>
        <authorList>
            <person name="Schmutz J."/>
            <person name="Cannon S.B."/>
            <person name="Schlueter J."/>
            <person name="Ma J."/>
            <person name="Mitros T."/>
            <person name="Nelson W."/>
            <person name="Hyten D.L."/>
            <person name="Song Q."/>
            <person name="Thelen J.J."/>
            <person name="Cheng J."/>
            <person name="Xu D."/>
            <person name="Hellsten U."/>
            <person name="May G.D."/>
            <person name="Yu Y."/>
            <person name="Sakurai T."/>
            <person name="Umezawa T."/>
            <person name="Bhattacharyya M.K."/>
            <person name="Sandhu D."/>
            <person name="Valliyodan B."/>
            <person name="Lindquist E."/>
            <person name="Peto M."/>
            <person name="Grant D."/>
            <person name="Shu S."/>
            <person name="Goodstein D."/>
            <person name="Barry K."/>
            <person name="Futrell-Griggs M."/>
            <person name="Abernathy B."/>
            <person name="Du J."/>
            <person name="Tian Z."/>
            <person name="Zhu L."/>
            <person name="Gill N."/>
            <person name="Joshi T."/>
            <person name="Libault M."/>
            <person name="Sethuraman A."/>
            <person name="Zhang X.-C."/>
            <person name="Shinozaki K."/>
            <person name="Nguyen H.T."/>
            <person name="Wing R.A."/>
            <person name="Cregan P."/>
            <person name="Specht J."/>
            <person name="Grimwood J."/>
            <person name="Rokhsar D."/>
            <person name="Stacey G."/>
            <person name="Shoemaker R.C."/>
            <person name="Jackson S.A."/>
        </authorList>
    </citation>
    <scope>NUCLEOTIDE SEQUENCE</scope>
    <source>
        <strain evidence="7">cv. Williams 82</strain>
        <tissue evidence="6">Callus</tissue>
    </source>
</reference>
<feature type="coiled-coil region" evidence="3">
    <location>
        <begin position="878"/>
        <end position="977"/>
    </location>
</feature>
<feature type="compositionally biased region" description="Polar residues" evidence="4">
    <location>
        <begin position="152"/>
        <end position="168"/>
    </location>
</feature>
<evidence type="ECO:0000313" key="7">
    <source>
        <dbReference type="EnsemblPlants" id="KRH33261"/>
    </source>
</evidence>
<dbReference type="Gramene" id="KRH33261">
    <property type="protein sequence ID" value="KRH33261"/>
    <property type="gene ID" value="GLYMA_10G110500"/>
</dbReference>
<evidence type="ECO:0000256" key="4">
    <source>
        <dbReference type="SAM" id="MobiDB-lite"/>
    </source>
</evidence>
<evidence type="ECO:0000256" key="3">
    <source>
        <dbReference type="SAM" id="Coils"/>
    </source>
</evidence>
<dbReference type="STRING" id="3847.A0A0R0HRT4"/>
<comment type="similarity">
    <text evidence="2">Belongs to the NET family.</text>
</comment>
<name>A0A0R0HRT4_SOYBN</name>
<proteinExistence type="inferred from homology"/>
<feature type="region of interest" description="Disordered" evidence="4">
    <location>
        <begin position="86"/>
        <end position="112"/>
    </location>
</feature>
<evidence type="ECO:0000256" key="2">
    <source>
        <dbReference type="ARBA" id="ARBA00038006"/>
    </source>
</evidence>
<dbReference type="InParanoid" id="A0A0R0HRT4"/>
<gene>
    <name evidence="6" type="ORF">GLYMA_10G110500</name>
</gene>
<accession>A0A0R0HRT4</accession>
<dbReference type="EnsemblPlants" id="KRH33261">
    <property type="protein sequence ID" value="KRH33261"/>
    <property type="gene ID" value="GLYMA_10G110500"/>
</dbReference>
<keyword evidence="8" id="KW-1185">Reference proteome</keyword>
<sequence>MDAKVKQMIKLIEEDADSFARRAEMYYKKRPELMKMVEEFYWAYRALAERYDHATGVIRHAHKTMAEAFPNQFPMMLTDDLPVVSPTETEPHTPEMRHPSRAFLDPDEPQKDASAHFHAIKRNGGYTGEPDSPLNKIGLKQLNDLYISGEQENIPNNEQNSGSNNTLSESERVTKAETEILALKKAIAKLEDEKEAGLLQYQQSLEKMSNLELEVSTAQENSRKLDERASKAEAEVQALKEAQIKLQAESEASLLQYQECLEKISNLEKNISSLQKEAGELNERATKAETETESLKQELARVEAEKEATLVQYNQCLETISKLEERIKEAEENARRIKEHANIAEKEIEALELQIISSLEYKLYCAEEEVHRLNFKIVDGVEKLQSSEQKCLLLATSNHTLQSELQSLAQKVGSQSEELNEKQQELGRLWGCIQEERLRFIEAETAFQTLQQLHSHKVEIMGNVESHKQALEDEVHRVSEENKILNEVKISSSLSIKNLQDEILNLRETIEKVEQEVELRIDERNALQQEIYYPQCFGSSVKKLQDENLKLKETCEADKGEKEALLVKLETMEKLLEKNTVLQNSLSDLNAEVDSVRGKVNVLEETCQSLLVEKSNLAAEKATLFSHNLLENSLFDVNAELEGLRVKSKVLEDTCRSLDHEKSSICQEKETLVSQLNITHQTLKDLEKLHSELELKHLEVKGERESALQKVEELLVSLYSEREENSKVLKLNEDELAEKELQILILQEDANCKKKEYEEELDRAIHAQLEIFIMQKCIDDLEKKNLSLLVECQRLLEASKMSDKMISKLETENVQKQVDVLKTLDNNSGHFGEDMLEEGQMLLNHIYGKLQERQKSFDTIFNGSQQMAIENSILITFLEQLKLKVKNLVTQRDTLDEEFNIQSKQFLALQTEVQKILQKNQELELTISKGEERMELSDLEKSHNNLQEDSCKILEEKKSLTRRFLDLGEEKSNLEEEICVMIHEAIAQSNLSLIYENIIFEKLTELKELGEDLDKHCSANNDLDERLRSFVKSNVELHLVESINGQLSCQIRDEREMLHLKENELLEAVEMFHVLHTEKTELQRMVEDLKIKCDEARVMLEEQANQILKLSSDKDHQNEELICLSEVNQKLESKMGYLRQELGETKLREKKLGDEVLKGTK</sequence>
<dbReference type="Pfam" id="PF07765">
    <property type="entry name" value="KIP1"/>
    <property type="match status" value="1"/>
</dbReference>
<dbReference type="PANTHER" id="PTHR32258">
    <property type="entry name" value="PROTEIN NETWORKED 4A"/>
    <property type="match status" value="1"/>
</dbReference>
<dbReference type="PROSITE" id="PS51774">
    <property type="entry name" value="NAB"/>
    <property type="match status" value="1"/>
</dbReference>
<evidence type="ECO:0000256" key="1">
    <source>
        <dbReference type="ARBA" id="ARBA00023054"/>
    </source>
</evidence>
<dbReference type="GO" id="GO:0051015">
    <property type="term" value="F:actin filament binding"/>
    <property type="evidence" value="ECO:0000318"/>
    <property type="project" value="GO_Central"/>
</dbReference>
<keyword evidence="1 3" id="KW-0175">Coiled coil</keyword>
<feature type="coiled-coil region" evidence="3">
    <location>
        <begin position="461"/>
        <end position="620"/>
    </location>
</feature>
<reference evidence="7" key="2">
    <citation type="submission" date="2018-02" db="UniProtKB">
        <authorList>
            <consortium name="EnsemblPlants"/>
        </authorList>
    </citation>
    <scope>IDENTIFICATION</scope>
    <source>
        <strain evidence="7">Williams 82</strain>
    </source>
</reference>
<dbReference type="PANTHER" id="PTHR32258:SF20">
    <property type="entry name" value="KINASE INTERACTING (KIP1-LIKE) FAMILY PROTEIN"/>
    <property type="match status" value="1"/>
</dbReference>
<dbReference type="Proteomes" id="UP000008827">
    <property type="component" value="Chromosome 10"/>
</dbReference>
<evidence type="ECO:0000259" key="5">
    <source>
        <dbReference type="PROSITE" id="PS51774"/>
    </source>
</evidence>
<dbReference type="SMR" id="A0A0R0HRT4"/>
<reference evidence="6" key="3">
    <citation type="submission" date="2018-07" db="EMBL/GenBank/DDBJ databases">
        <title>WGS assembly of Glycine max.</title>
        <authorList>
            <person name="Schmutz J."/>
            <person name="Cannon S."/>
            <person name="Schlueter J."/>
            <person name="Ma J."/>
            <person name="Mitros T."/>
            <person name="Nelson W."/>
            <person name="Hyten D."/>
            <person name="Song Q."/>
            <person name="Thelen J."/>
            <person name="Cheng J."/>
            <person name="Xu D."/>
            <person name="Hellsten U."/>
            <person name="May G."/>
            <person name="Yu Y."/>
            <person name="Sakurai T."/>
            <person name="Umezawa T."/>
            <person name="Bhattacharyya M."/>
            <person name="Sandhu D."/>
            <person name="Valliyodan B."/>
            <person name="Lindquist E."/>
            <person name="Peto M."/>
            <person name="Grant D."/>
            <person name="Shu S."/>
            <person name="Goodstein D."/>
            <person name="Barry K."/>
            <person name="Futrell-Griggs M."/>
            <person name="Abernathy B."/>
            <person name="Du J."/>
            <person name="Tian Z."/>
            <person name="Zhu L."/>
            <person name="Gill N."/>
            <person name="Joshi T."/>
            <person name="Libault M."/>
            <person name="Sethuraman A."/>
            <person name="Zhang X."/>
            <person name="Shinozaki K."/>
            <person name="Nguyen H."/>
            <person name="Wing R."/>
            <person name="Cregan P."/>
            <person name="Specht J."/>
            <person name="Grimwood J."/>
            <person name="Rokhsar D."/>
            <person name="Stacey G."/>
            <person name="Shoemaker R."/>
            <person name="Jackson S."/>
        </authorList>
    </citation>
    <scope>NUCLEOTIDE SEQUENCE</scope>
    <source>
        <tissue evidence="6">Callus</tissue>
    </source>
</reference>
<feature type="coiled-coil region" evidence="3">
    <location>
        <begin position="729"/>
        <end position="798"/>
    </location>
</feature>
<dbReference type="PaxDb" id="3847-GLYMA10G14860.2"/>
<dbReference type="OMA" id="KHEAMME"/>
<dbReference type="Gene3D" id="1.10.287.1490">
    <property type="match status" value="1"/>
</dbReference>
<dbReference type="InterPro" id="IPR051861">
    <property type="entry name" value="NET_actin-binding_domain"/>
</dbReference>
<dbReference type="GO" id="GO:0005886">
    <property type="term" value="C:plasma membrane"/>
    <property type="evidence" value="ECO:0000318"/>
    <property type="project" value="GO_Central"/>
</dbReference>
<evidence type="ECO:0000313" key="8">
    <source>
        <dbReference type="Proteomes" id="UP000008827"/>
    </source>
</evidence>
<dbReference type="EMBL" id="CM000843">
    <property type="protein sequence ID" value="KRH33261.1"/>
    <property type="molecule type" value="Genomic_DNA"/>
</dbReference>
<feature type="coiled-coil region" evidence="3">
    <location>
        <begin position="173"/>
        <end position="354"/>
    </location>
</feature>
<feature type="domain" description="NAB" evidence="5">
    <location>
        <begin position="1"/>
        <end position="58"/>
    </location>
</feature>
<feature type="coiled-coil region" evidence="3">
    <location>
        <begin position="1079"/>
        <end position="1134"/>
    </location>
</feature>